<name>A0ABP1BF39_9BRYO</name>
<accession>A0ABP1BF39</accession>
<evidence type="ECO:0000313" key="1">
    <source>
        <dbReference type="EMBL" id="CAK9873895.1"/>
    </source>
</evidence>
<evidence type="ECO:0000313" key="2">
    <source>
        <dbReference type="Proteomes" id="UP001497522"/>
    </source>
</evidence>
<dbReference type="Proteomes" id="UP001497522">
    <property type="component" value="Chromosome 3"/>
</dbReference>
<proteinExistence type="predicted"/>
<keyword evidence="2" id="KW-1185">Reference proteome</keyword>
<organism evidence="1 2">
    <name type="scientific">Sphagnum jensenii</name>
    <dbReference type="NCBI Taxonomy" id="128206"/>
    <lineage>
        <taxon>Eukaryota</taxon>
        <taxon>Viridiplantae</taxon>
        <taxon>Streptophyta</taxon>
        <taxon>Embryophyta</taxon>
        <taxon>Bryophyta</taxon>
        <taxon>Sphagnophytina</taxon>
        <taxon>Sphagnopsida</taxon>
        <taxon>Sphagnales</taxon>
        <taxon>Sphagnaceae</taxon>
        <taxon>Sphagnum</taxon>
    </lineage>
</organism>
<reference evidence="1" key="1">
    <citation type="submission" date="2024-03" db="EMBL/GenBank/DDBJ databases">
        <authorList>
            <consortium name="ELIXIR-Norway"/>
            <consortium name="Elixir Norway"/>
        </authorList>
    </citation>
    <scope>NUCLEOTIDE SEQUENCE</scope>
</reference>
<gene>
    <name evidence="1" type="ORF">CSSPJE1EN2_LOCUS16367</name>
</gene>
<protein>
    <submittedName>
        <fullName evidence="1">Uncharacterized protein</fullName>
    </submittedName>
</protein>
<dbReference type="EMBL" id="OZ023704">
    <property type="protein sequence ID" value="CAK9873895.1"/>
    <property type="molecule type" value="Genomic_DNA"/>
</dbReference>
<sequence length="118" mass="13018">MSTLLFGRLHAAEGRHDHKLLPELFMVCVNSKSSVTWIDGQVAAIIVEGVVETKGTIVPKSEQVMKIEMQLTTCWLGGLQIHSMYIPVACEITVCQNQLMGCYGQSQGLFQLSANFTM</sequence>